<dbReference type="CDD" id="cd14132">
    <property type="entry name" value="STKc_CK2_alpha"/>
    <property type="match status" value="1"/>
</dbReference>
<dbReference type="AlphaFoldDB" id="A0A1Y1UWN2"/>
<protein>
    <recommendedName>
        <fullName evidence="10">Casein kinase II subunit alpha</fullName>
        <shortName evidence="10">CK II alpha</shortName>
        <ecNumber evidence="10">2.7.11.1</ecNumber>
    </recommendedName>
</protein>
<evidence type="ECO:0000313" key="12">
    <source>
        <dbReference type="EMBL" id="ORX42033.1"/>
    </source>
</evidence>
<keyword evidence="3 8" id="KW-0547">Nucleotide-binding</keyword>
<keyword evidence="2 10" id="KW-0808">Transferase</keyword>
<keyword evidence="13" id="KW-1185">Reference proteome</keyword>
<accession>A0A1Y1UWN2</accession>
<evidence type="ECO:0000256" key="3">
    <source>
        <dbReference type="ARBA" id="ARBA00022741"/>
    </source>
</evidence>
<dbReference type="FunFam" id="1.10.510.10:FF:000459">
    <property type="entry name" value="Casein kinase II subunit alpha"/>
    <property type="match status" value="1"/>
</dbReference>
<dbReference type="PROSITE" id="PS00108">
    <property type="entry name" value="PROTEIN_KINASE_ST"/>
    <property type="match status" value="1"/>
</dbReference>
<evidence type="ECO:0000256" key="6">
    <source>
        <dbReference type="ARBA" id="ARBA00047899"/>
    </source>
</evidence>
<dbReference type="GO" id="GO:0005524">
    <property type="term" value="F:ATP binding"/>
    <property type="evidence" value="ECO:0007669"/>
    <property type="project" value="UniProtKB-UniRule"/>
</dbReference>
<dbReference type="FunFam" id="3.30.200.20:FF:000088">
    <property type="entry name" value="Casein kinase II subunit alpha"/>
    <property type="match status" value="1"/>
</dbReference>
<dbReference type="PANTHER" id="PTHR24054:SF0">
    <property type="entry name" value="CASEIN KINASE II SUBUNIT ALPHA"/>
    <property type="match status" value="1"/>
</dbReference>
<proteinExistence type="inferred from homology"/>
<dbReference type="PANTHER" id="PTHR24054">
    <property type="entry name" value="CASEIN KINASE II SUBUNIT ALPHA"/>
    <property type="match status" value="1"/>
</dbReference>
<evidence type="ECO:0000256" key="9">
    <source>
        <dbReference type="RuleBase" id="RU000304"/>
    </source>
</evidence>
<dbReference type="PROSITE" id="PS00107">
    <property type="entry name" value="PROTEIN_KINASE_ATP"/>
    <property type="match status" value="1"/>
</dbReference>
<dbReference type="GO" id="GO:0051726">
    <property type="term" value="P:regulation of cell cycle"/>
    <property type="evidence" value="ECO:0007669"/>
    <property type="project" value="TreeGrafter"/>
</dbReference>
<evidence type="ECO:0000256" key="8">
    <source>
        <dbReference type="PROSITE-ProRule" id="PRU10141"/>
    </source>
</evidence>
<evidence type="ECO:0000256" key="1">
    <source>
        <dbReference type="ARBA" id="ARBA00022527"/>
    </source>
</evidence>
<dbReference type="Gene3D" id="1.10.510.10">
    <property type="entry name" value="Transferase(Phosphotransferase) domain 1"/>
    <property type="match status" value="1"/>
</dbReference>
<feature type="domain" description="Protein kinase" evidence="11">
    <location>
        <begin position="32"/>
        <end position="319"/>
    </location>
</feature>
<organism evidence="12 13">
    <name type="scientific">Piromyces finnis</name>
    <dbReference type="NCBI Taxonomy" id="1754191"/>
    <lineage>
        <taxon>Eukaryota</taxon>
        <taxon>Fungi</taxon>
        <taxon>Fungi incertae sedis</taxon>
        <taxon>Chytridiomycota</taxon>
        <taxon>Chytridiomycota incertae sedis</taxon>
        <taxon>Neocallimastigomycetes</taxon>
        <taxon>Neocallimastigales</taxon>
        <taxon>Neocallimastigaceae</taxon>
        <taxon>Piromyces</taxon>
    </lineage>
</organism>
<name>A0A1Y1UWN2_9FUNG</name>
<evidence type="ECO:0000259" key="11">
    <source>
        <dbReference type="PROSITE" id="PS50011"/>
    </source>
</evidence>
<sequence length="330" mass="39114">MSRVFAHVNEQMPRTYWDWESTTLQFSDNSKYTVGEAVGRGKYSNVYKCMSPDHDFPLVMKVFKPERTKRIRREILILKNLKGGPNIIPLIDVIQDKQEGNPTLVFPYIESNNWKEEYPTFNIMEIKRYIYELLKALQFSHSKGIMHRDVKPHNVCIDKKTRKVWLLDWGLADFYHVGVKNNVRVASRYYKAPEQLVNYQLYDYSLDMWSLGVVLAGLIFKKEFFFKGDSDEDQLLKIMSVLGTDELNDYISDYNIKLNARIKRLVESYDFEKLDWSIFINEENRDLATKEAVDLVDNLLRYDHQTRLTAEEAMNHPFFEEIRNNDDEKN</sequence>
<comment type="similarity">
    <text evidence="10">Belongs to the protein kinase superfamily. Ser/Thr protein kinase family. CK2 subfamily.</text>
</comment>
<feature type="binding site" evidence="8">
    <location>
        <position position="61"/>
    </location>
    <ligand>
        <name>ATP</name>
        <dbReference type="ChEBI" id="CHEBI:30616"/>
    </ligand>
</feature>
<comment type="subunit">
    <text evidence="10">Heterotetramer.</text>
</comment>
<dbReference type="EMBL" id="MCFH01000072">
    <property type="protein sequence ID" value="ORX42033.1"/>
    <property type="molecule type" value="Genomic_DNA"/>
</dbReference>
<dbReference type="GO" id="GO:0005956">
    <property type="term" value="C:protein kinase CK2 complex"/>
    <property type="evidence" value="ECO:0007669"/>
    <property type="project" value="TreeGrafter"/>
</dbReference>
<reference evidence="12 13" key="1">
    <citation type="submission" date="2016-08" db="EMBL/GenBank/DDBJ databases">
        <title>Genomes of anaerobic fungi encode conserved fungal cellulosomes for biomass hydrolysis.</title>
        <authorList>
            <consortium name="DOE Joint Genome Institute"/>
            <person name="Haitjema C.H."/>
            <person name="Gilmore S.P."/>
            <person name="Henske J.K."/>
            <person name="Solomon K.V."/>
            <person name="De Groot R."/>
            <person name="Kuo A."/>
            <person name="Mondo S.J."/>
            <person name="Salamov A.A."/>
            <person name="Labutti K."/>
            <person name="Zhao Z."/>
            <person name="Chiniquy J."/>
            <person name="Barry K."/>
            <person name="Brewer H.M."/>
            <person name="Purvine S.O."/>
            <person name="Wright A.T."/>
            <person name="Boxma B."/>
            <person name="Van Alen T."/>
            <person name="Hackstein J.H."/>
            <person name="Baker S.E."/>
            <person name="Grigoriev I.V."/>
            <person name="O'Malley M.A."/>
        </authorList>
    </citation>
    <scope>NUCLEOTIDE SEQUENCE [LARGE SCALE GENOMIC DNA]</scope>
    <source>
        <strain evidence="13">finn</strain>
    </source>
</reference>
<dbReference type="InterPro" id="IPR017441">
    <property type="entry name" value="Protein_kinase_ATP_BS"/>
</dbReference>
<evidence type="ECO:0000256" key="5">
    <source>
        <dbReference type="ARBA" id="ARBA00022840"/>
    </source>
</evidence>
<evidence type="ECO:0000256" key="4">
    <source>
        <dbReference type="ARBA" id="ARBA00022777"/>
    </source>
</evidence>
<keyword evidence="5 8" id="KW-0067">ATP-binding</keyword>
<evidence type="ECO:0000256" key="7">
    <source>
        <dbReference type="ARBA" id="ARBA00048679"/>
    </source>
</evidence>
<dbReference type="GO" id="GO:0004674">
    <property type="term" value="F:protein serine/threonine kinase activity"/>
    <property type="evidence" value="ECO:0007669"/>
    <property type="project" value="UniProtKB-UniRule"/>
</dbReference>
<dbReference type="InterPro" id="IPR045216">
    <property type="entry name" value="CK2_alpha"/>
</dbReference>
<dbReference type="Gene3D" id="3.30.200.20">
    <property type="entry name" value="Phosphorylase Kinase, domain 1"/>
    <property type="match status" value="1"/>
</dbReference>
<comment type="catalytic activity">
    <reaction evidence="6 10">
        <text>L-threonyl-[protein] + ATP = O-phospho-L-threonyl-[protein] + ADP + H(+)</text>
        <dbReference type="Rhea" id="RHEA:46608"/>
        <dbReference type="Rhea" id="RHEA-COMP:11060"/>
        <dbReference type="Rhea" id="RHEA-COMP:11605"/>
        <dbReference type="ChEBI" id="CHEBI:15378"/>
        <dbReference type="ChEBI" id="CHEBI:30013"/>
        <dbReference type="ChEBI" id="CHEBI:30616"/>
        <dbReference type="ChEBI" id="CHEBI:61977"/>
        <dbReference type="ChEBI" id="CHEBI:456216"/>
        <dbReference type="EC" id="2.7.11.1"/>
    </reaction>
</comment>
<evidence type="ECO:0000313" key="13">
    <source>
        <dbReference type="Proteomes" id="UP000193719"/>
    </source>
</evidence>
<comment type="catalytic activity">
    <reaction evidence="7 10">
        <text>L-seryl-[protein] + ATP = O-phospho-L-seryl-[protein] + ADP + H(+)</text>
        <dbReference type="Rhea" id="RHEA:17989"/>
        <dbReference type="Rhea" id="RHEA-COMP:9863"/>
        <dbReference type="Rhea" id="RHEA-COMP:11604"/>
        <dbReference type="ChEBI" id="CHEBI:15378"/>
        <dbReference type="ChEBI" id="CHEBI:29999"/>
        <dbReference type="ChEBI" id="CHEBI:30616"/>
        <dbReference type="ChEBI" id="CHEBI:83421"/>
        <dbReference type="ChEBI" id="CHEBI:456216"/>
        <dbReference type="EC" id="2.7.11.1"/>
    </reaction>
</comment>
<comment type="function">
    <text evidence="10">Catalytic subunit of a constitutively active serine/threonine-protein kinase complex that phosphorylates a large number of substrates containing acidic residues C-terminal to the phosphorylated serine or threonine.</text>
</comment>
<dbReference type="SMART" id="SM00220">
    <property type="entry name" value="S_TKc"/>
    <property type="match status" value="1"/>
</dbReference>
<reference evidence="12 13" key="2">
    <citation type="submission" date="2016-08" db="EMBL/GenBank/DDBJ databases">
        <title>Pervasive Adenine N6-methylation of Active Genes in Fungi.</title>
        <authorList>
            <consortium name="DOE Joint Genome Institute"/>
            <person name="Mondo S.J."/>
            <person name="Dannebaum R.O."/>
            <person name="Kuo R.C."/>
            <person name="Labutti K."/>
            <person name="Haridas S."/>
            <person name="Kuo A."/>
            <person name="Salamov A."/>
            <person name="Ahrendt S.R."/>
            <person name="Lipzen A."/>
            <person name="Sullivan W."/>
            <person name="Andreopoulos W.B."/>
            <person name="Clum A."/>
            <person name="Lindquist E."/>
            <person name="Daum C."/>
            <person name="Ramamoorthy G.K."/>
            <person name="Gryganskyi A."/>
            <person name="Culley D."/>
            <person name="Magnuson J.K."/>
            <person name="James T.Y."/>
            <person name="O'Malley M.A."/>
            <person name="Stajich J.E."/>
            <person name="Spatafora J.W."/>
            <person name="Visel A."/>
            <person name="Grigoriev I.V."/>
        </authorList>
    </citation>
    <scope>NUCLEOTIDE SEQUENCE [LARGE SCALE GENOMIC DNA]</scope>
    <source>
        <strain evidence="13">finn</strain>
    </source>
</reference>
<evidence type="ECO:0000256" key="10">
    <source>
        <dbReference type="RuleBase" id="RU369118"/>
    </source>
</evidence>
<dbReference type="InterPro" id="IPR008271">
    <property type="entry name" value="Ser/Thr_kinase_AS"/>
</dbReference>
<dbReference type="GO" id="GO:0106310">
    <property type="term" value="F:protein serine kinase activity"/>
    <property type="evidence" value="ECO:0007669"/>
    <property type="project" value="UniProtKB-UniRule"/>
</dbReference>
<keyword evidence="4 10" id="KW-0418">Kinase</keyword>
<dbReference type="GO" id="GO:0005829">
    <property type="term" value="C:cytosol"/>
    <property type="evidence" value="ECO:0007669"/>
    <property type="project" value="TreeGrafter"/>
</dbReference>
<dbReference type="SUPFAM" id="SSF56112">
    <property type="entry name" value="Protein kinase-like (PK-like)"/>
    <property type="match status" value="1"/>
</dbReference>
<comment type="caution">
    <text evidence="12">The sequence shown here is derived from an EMBL/GenBank/DDBJ whole genome shotgun (WGS) entry which is preliminary data.</text>
</comment>
<comment type="subcellular location">
    <subcellularLocation>
        <location evidence="10">Nucleus</location>
    </subcellularLocation>
</comment>
<dbReference type="STRING" id="1754191.A0A1Y1UWN2"/>
<dbReference type="InterPro" id="IPR000719">
    <property type="entry name" value="Prot_kinase_dom"/>
</dbReference>
<dbReference type="GO" id="GO:0006357">
    <property type="term" value="P:regulation of transcription by RNA polymerase II"/>
    <property type="evidence" value="ECO:0007669"/>
    <property type="project" value="UniProtKB-ARBA"/>
</dbReference>
<dbReference type="Proteomes" id="UP000193719">
    <property type="component" value="Unassembled WGS sequence"/>
</dbReference>
<dbReference type="Pfam" id="PF00069">
    <property type="entry name" value="Pkinase"/>
    <property type="match status" value="1"/>
</dbReference>
<gene>
    <name evidence="12" type="ORF">BCR36DRAFT_308731</name>
</gene>
<dbReference type="GO" id="GO:0005730">
    <property type="term" value="C:nucleolus"/>
    <property type="evidence" value="ECO:0007669"/>
    <property type="project" value="UniProtKB-ARBA"/>
</dbReference>
<dbReference type="PROSITE" id="PS50011">
    <property type="entry name" value="PROTEIN_KINASE_DOM"/>
    <property type="match status" value="1"/>
</dbReference>
<evidence type="ECO:0000256" key="2">
    <source>
        <dbReference type="ARBA" id="ARBA00022679"/>
    </source>
</evidence>
<dbReference type="InterPro" id="IPR011009">
    <property type="entry name" value="Kinase-like_dom_sf"/>
</dbReference>
<dbReference type="EC" id="2.7.11.1" evidence="10"/>
<dbReference type="OrthoDB" id="10254671at2759"/>
<keyword evidence="1 9" id="KW-0723">Serine/threonine-protein kinase</keyword>
<keyword evidence="10" id="KW-0539">Nucleus</keyword>